<comment type="similarity">
    <text evidence="2 11">Belongs to the shikimate kinase family.</text>
</comment>
<keyword evidence="8 11" id="KW-0067">ATP-binding</keyword>
<dbReference type="InterPro" id="IPR000623">
    <property type="entry name" value="Shikimate_kinase/TSH1"/>
</dbReference>
<comment type="subunit">
    <text evidence="11">Monomer.</text>
</comment>
<feature type="binding site" evidence="11">
    <location>
        <begin position="25"/>
        <end position="30"/>
    </location>
    <ligand>
        <name>ATP</name>
        <dbReference type="ChEBI" id="CHEBI:30616"/>
    </ligand>
</feature>
<feature type="binding site" evidence="11">
    <location>
        <position position="91"/>
    </location>
    <ligand>
        <name>substrate</name>
    </ligand>
</feature>
<evidence type="ECO:0000256" key="4">
    <source>
        <dbReference type="ARBA" id="ARBA00022605"/>
    </source>
</evidence>
<dbReference type="RefSeq" id="WP_231820809.1">
    <property type="nucleotide sequence ID" value="NZ_CP082781.1"/>
</dbReference>
<dbReference type="EMBL" id="CP082781">
    <property type="protein sequence ID" value="UGS27452.1"/>
    <property type="molecule type" value="Genomic_DNA"/>
</dbReference>
<evidence type="ECO:0000256" key="3">
    <source>
        <dbReference type="ARBA" id="ARBA00012154"/>
    </source>
</evidence>
<reference evidence="12 13" key="1">
    <citation type="submission" date="2023-01" db="EMBL/GenBank/DDBJ databases">
        <title>Characterization of estradiol degrading bacteria Microbacterium sp. MZT7 and reveal degrading genes through genome analysis.</title>
        <authorList>
            <person name="Hao P."/>
            <person name="Gao Y."/>
        </authorList>
    </citation>
    <scope>NUCLEOTIDE SEQUENCE [LARGE SCALE GENOMIC DNA]</scope>
    <source>
        <strain evidence="12 13">MZT7</strain>
    </source>
</reference>
<dbReference type="CDD" id="cd00464">
    <property type="entry name" value="SK"/>
    <property type="match status" value="1"/>
</dbReference>
<comment type="pathway">
    <text evidence="1 11">Metabolic intermediate biosynthesis; chorismate biosynthesis; chorismate from D-erythrose 4-phosphate and phosphoenolpyruvate: step 5/7.</text>
</comment>
<dbReference type="InterPro" id="IPR023000">
    <property type="entry name" value="Shikimate_kinase_CS"/>
</dbReference>
<evidence type="ECO:0000256" key="6">
    <source>
        <dbReference type="ARBA" id="ARBA00022741"/>
    </source>
</evidence>
<comment type="caution">
    <text evidence="11">Lacks conserved residue(s) required for the propagation of feature annotation.</text>
</comment>
<dbReference type="EC" id="2.7.1.71" evidence="3 11"/>
<gene>
    <name evidence="11" type="primary">aroK</name>
    <name evidence="12" type="ORF">K8F61_04430</name>
</gene>
<dbReference type="InterPro" id="IPR031322">
    <property type="entry name" value="Shikimate/glucono_kinase"/>
</dbReference>
<comment type="cofactor">
    <cofactor evidence="11">
        <name>Mg(2+)</name>
        <dbReference type="ChEBI" id="CHEBI:18420"/>
    </cofactor>
    <text evidence="11">Binds 1 Mg(2+) ion per subunit.</text>
</comment>
<evidence type="ECO:0000313" key="12">
    <source>
        <dbReference type="EMBL" id="UGS27452.1"/>
    </source>
</evidence>
<keyword evidence="11" id="KW-0479">Metal-binding</keyword>
<keyword evidence="13" id="KW-1185">Reference proteome</keyword>
<evidence type="ECO:0000256" key="9">
    <source>
        <dbReference type="ARBA" id="ARBA00023141"/>
    </source>
</evidence>
<feature type="binding site" evidence="11">
    <location>
        <position position="29"/>
    </location>
    <ligand>
        <name>Mg(2+)</name>
        <dbReference type="ChEBI" id="CHEBI:18420"/>
    </ligand>
</feature>
<evidence type="ECO:0000256" key="10">
    <source>
        <dbReference type="ARBA" id="ARBA00048567"/>
    </source>
</evidence>
<dbReference type="PANTHER" id="PTHR21087">
    <property type="entry name" value="SHIKIMATE KINASE"/>
    <property type="match status" value="1"/>
</dbReference>
<sequence length="189" mass="20122">MTDDPGEHARAGTADDVVVLVGPMGAGKTSVGRRVARGLGTRFTDTDKAIARQHGPIPTIFAEHGEEQFRLWERDAVAEALKSGGVVSLGGGAVVTASVRELLRPVPVVLLTVSPEAVADRIAGSSRPLLSGAAGETEASPESALERWRRIADERAPWYAEVADAVFDTSRVPMTRVADQIVEWMRGRA</sequence>
<organism evidence="12 13">
    <name type="scientific">Microbacterium resistens</name>
    <dbReference type="NCBI Taxonomy" id="156977"/>
    <lineage>
        <taxon>Bacteria</taxon>
        <taxon>Bacillati</taxon>
        <taxon>Actinomycetota</taxon>
        <taxon>Actinomycetes</taxon>
        <taxon>Micrococcales</taxon>
        <taxon>Microbacteriaceae</taxon>
        <taxon>Microbacterium</taxon>
    </lineage>
</organism>
<feature type="binding site" evidence="11">
    <location>
        <position position="155"/>
    </location>
    <ligand>
        <name>substrate</name>
    </ligand>
</feature>
<keyword evidence="4 11" id="KW-0028">Amino-acid biosynthesis</keyword>
<evidence type="ECO:0000256" key="7">
    <source>
        <dbReference type="ARBA" id="ARBA00022777"/>
    </source>
</evidence>
<dbReference type="PROSITE" id="PS01128">
    <property type="entry name" value="SHIKIMATE_KINASE"/>
    <property type="match status" value="1"/>
</dbReference>
<evidence type="ECO:0000256" key="2">
    <source>
        <dbReference type="ARBA" id="ARBA00006997"/>
    </source>
</evidence>
<keyword evidence="11" id="KW-0963">Cytoplasm</keyword>
<dbReference type="Proteomes" id="UP001199642">
    <property type="component" value="Chromosome"/>
</dbReference>
<keyword evidence="9 11" id="KW-0057">Aromatic amino acid biosynthesis</keyword>
<dbReference type="Gene3D" id="3.40.50.300">
    <property type="entry name" value="P-loop containing nucleotide triphosphate hydrolases"/>
    <property type="match status" value="1"/>
</dbReference>
<name>A0ABY3RTR3_9MICO</name>
<accession>A0ABY3RTR3</accession>
<dbReference type="InterPro" id="IPR027417">
    <property type="entry name" value="P-loop_NTPase"/>
</dbReference>
<keyword evidence="6 11" id="KW-0547">Nucleotide-binding</keyword>
<evidence type="ECO:0000313" key="13">
    <source>
        <dbReference type="Proteomes" id="UP001199642"/>
    </source>
</evidence>
<evidence type="ECO:0000256" key="8">
    <source>
        <dbReference type="ARBA" id="ARBA00022840"/>
    </source>
</evidence>
<feature type="binding site" evidence="11">
    <location>
        <position position="127"/>
    </location>
    <ligand>
        <name>ATP</name>
        <dbReference type="ChEBI" id="CHEBI:30616"/>
    </ligand>
</feature>
<evidence type="ECO:0000256" key="11">
    <source>
        <dbReference type="HAMAP-Rule" id="MF_00109"/>
    </source>
</evidence>
<dbReference type="Pfam" id="PF01202">
    <property type="entry name" value="SKI"/>
    <property type="match status" value="1"/>
</dbReference>
<proteinExistence type="inferred from homology"/>
<evidence type="ECO:0000256" key="5">
    <source>
        <dbReference type="ARBA" id="ARBA00022679"/>
    </source>
</evidence>
<dbReference type="PANTHER" id="PTHR21087:SF16">
    <property type="entry name" value="SHIKIMATE KINASE 1, CHLOROPLASTIC"/>
    <property type="match status" value="1"/>
</dbReference>
<evidence type="ECO:0000256" key="1">
    <source>
        <dbReference type="ARBA" id="ARBA00004842"/>
    </source>
</evidence>
<protein>
    <recommendedName>
        <fullName evidence="3 11">Shikimate kinase</fullName>
        <shortName evidence="11">SK</shortName>
        <ecNumber evidence="3 11">2.7.1.71</ecNumber>
    </recommendedName>
</protein>
<keyword evidence="7 11" id="KW-0418">Kinase</keyword>
<comment type="function">
    <text evidence="11">Catalyzes the specific phosphorylation of the 3-hydroxyl group of shikimic acid using ATP as a cosubstrate.</text>
</comment>
<dbReference type="HAMAP" id="MF_00109">
    <property type="entry name" value="Shikimate_kinase"/>
    <property type="match status" value="1"/>
</dbReference>
<dbReference type="GO" id="GO:0016301">
    <property type="term" value="F:kinase activity"/>
    <property type="evidence" value="ECO:0007669"/>
    <property type="project" value="UniProtKB-KW"/>
</dbReference>
<feature type="binding site" evidence="11">
    <location>
        <position position="70"/>
    </location>
    <ligand>
        <name>substrate</name>
    </ligand>
</feature>
<feature type="binding site" evidence="11">
    <location>
        <position position="47"/>
    </location>
    <ligand>
        <name>substrate</name>
    </ligand>
</feature>
<dbReference type="SUPFAM" id="SSF52540">
    <property type="entry name" value="P-loop containing nucleoside triphosphate hydrolases"/>
    <property type="match status" value="1"/>
</dbReference>
<dbReference type="PRINTS" id="PR01100">
    <property type="entry name" value="SHIKIMTKNASE"/>
</dbReference>
<keyword evidence="5 11" id="KW-0808">Transferase</keyword>
<comment type="catalytic activity">
    <reaction evidence="10 11">
        <text>shikimate + ATP = 3-phosphoshikimate + ADP + H(+)</text>
        <dbReference type="Rhea" id="RHEA:13121"/>
        <dbReference type="ChEBI" id="CHEBI:15378"/>
        <dbReference type="ChEBI" id="CHEBI:30616"/>
        <dbReference type="ChEBI" id="CHEBI:36208"/>
        <dbReference type="ChEBI" id="CHEBI:145989"/>
        <dbReference type="ChEBI" id="CHEBI:456216"/>
        <dbReference type="EC" id="2.7.1.71"/>
    </reaction>
</comment>
<comment type="subcellular location">
    <subcellularLocation>
        <location evidence="11">Cytoplasm</location>
    </subcellularLocation>
</comment>
<keyword evidence="11" id="KW-0460">Magnesium</keyword>